<dbReference type="EMBL" id="FNAD01000005">
    <property type="protein sequence ID" value="SDD59960.1"/>
    <property type="molecule type" value="Genomic_DNA"/>
</dbReference>
<dbReference type="AlphaFoldDB" id="A0A1G6W1Z2"/>
<feature type="domain" description="DDE Tnp4" evidence="3">
    <location>
        <begin position="164"/>
        <end position="311"/>
    </location>
</feature>
<organism evidence="4 5">
    <name type="scientific">Glycomyces harbinensis</name>
    <dbReference type="NCBI Taxonomy" id="58114"/>
    <lineage>
        <taxon>Bacteria</taxon>
        <taxon>Bacillati</taxon>
        <taxon>Actinomycetota</taxon>
        <taxon>Actinomycetes</taxon>
        <taxon>Glycomycetales</taxon>
        <taxon>Glycomycetaceae</taxon>
        <taxon>Glycomyces</taxon>
    </lineage>
</organism>
<keyword evidence="4" id="KW-0540">Nuclease</keyword>
<keyword evidence="5" id="KW-1185">Reference proteome</keyword>
<accession>A0A1G6W1Z2</accession>
<evidence type="ECO:0000313" key="5">
    <source>
        <dbReference type="Proteomes" id="UP000198949"/>
    </source>
</evidence>
<dbReference type="GO" id="GO:0046872">
    <property type="term" value="F:metal ion binding"/>
    <property type="evidence" value="ECO:0007669"/>
    <property type="project" value="UniProtKB-KW"/>
</dbReference>
<reference evidence="5" key="1">
    <citation type="submission" date="2016-10" db="EMBL/GenBank/DDBJ databases">
        <authorList>
            <person name="Varghese N."/>
            <person name="Submissions S."/>
        </authorList>
    </citation>
    <scope>NUCLEOTIDE SEQUENCE [LARGE SCALE GENOMIC DNA]</scope>
    <source>
        <strain evidence="5">CGMCC 4.3516</strain>
    </source>
</reference>
<protein>
    <submittedName>
        <fullName evidence="4">DDE superfamily endonuclease</fullName>
    </submittedName>
</protein>
<keyword evidence="2" id="KW-0479">Metal-binding</keyword>
<dbReference type="RefSeq" id="WP_177154883.1">
    <property type="nucleotide sequence ID" value="NZ_FNAD01000005.1"/>
</dbReference>
<dbReference type="InterPro" id="IPR027806">
    <property type="entry name" value="HARBI1_dom"/>
</dbReference>
<keyword evidence="4" id="KW-0255">Endonuclease</keyword>
<dbReference type="Proteomes" id="UP000198949">
    <property type="component" value="Unassembled WGS sequence"/>
</dbReference>
<dbReference type="GO" id="GO:0004519">
    <property type="term" value="F:endonuclease activity"/>
    <property type="evidence" value="ECO:0007669"/>
    <property type="project" value="UniProtKB-KW"/>
</dbReference>
<proteinExistence type="predicted"/>
<evidence type="ECO:0000256" key="1">
    <source>
        <dbReference type="ARBA" id="ARBA00001968"/>
    </source>
</evidence>
<evidence type="ECO:0000259" key="3">
    <source>
        <dbReference type="Pfam" id="PF13359"/>
    </source>
</evidence>
<evidence type="ECO:0000313" key="4">
    <source>
        <dbReference type="EMBL" id="SDD59960.1"/>
    </source>
</evidence>
<gene>
    <name evidence="4" type="ORF">SAMN05216270_105266</name>
</gene>
<keyword evidence="4" id="KW-0378">Hydrolase</keyword>
<sequence length="340" mass="37408">MHPSSCSGARLRLRATEPFRASCCARPWLEDVGIQGNPLVDIRAAYDFSVLPRGFGSAIVTYAAVLPVDRAAAEWLSPKLAAHRRAIGTRKGTRHLTPWNHAVYTLRFLIDGIRIKQLGRDYALPKTTAYTYLWEGLEVLAACAPTLHDAIDAARSVGDAHIGLDGTLIPTNRVKVEGPSEGCDRFYSGKHHRHGANLQVLSTPDGFPLWIGDARPGREHDSTAAHRTGVEDEIALLNIGVPQEQHLLVLVYLGYEKLRDFPAVRAPHKKPKGGSLTEVQRSYNRLHGALRALAEKANADLKVRFACLDKVSLDPWRISYQAGGCFLNFRCGGVTTRLPD</sequence>
<name>A0A1G6W1Z2_9ACTN</name>
<evidence type="ECO:0000256" key="2">
    <source>
        <dbReference type="ARBA" id="ARBA00022723"/>
    </source>
</evidence>
<dbReference type="STRING" id="58114.SAMN05216270_105266"/>
<comment type="cofactor">
    <cofactor evidence="1">
        <name>a divalent metal cation</name>
        <dbReference type="ChEBI" id="CHEBI:60240"/>
    </cofactor>
</comment>
<dbReference type="Pfam" id="PF13359">
    <property type="entry name" value="DDE_Tnp_4"/>
    <property type="match status" value="1"/>
</dbReference>